<evidence type="ECO:0000313" key="2">
    <source>
        <dbReference type="EMBL" id="ADU39701.1"/>
    </source>
</evidence>
<reference evidence="3" key="1">
    <citation type="submission" date="2010-12" db="EMBL/GenBank/DDBJ databases">
        <title>Complete sequence of Variovorax paradoxus EPS.</title>
        <authorList>
            <consortium name="US DOE Joint Genome Institute"/>
            <person name="Lucas S."/>
            <person name="Copeland A."/>
            <person name="Lapidus A."/>
            <person name="Cheng J.-F."/>
            <person name="Goodwin L."/>
            <person name="Pitluck S."/>
            <person name="Teshima H."/>
            <person name="Detter J.C."/>
            <person name="Han C."/>
            <person name="Tapia R."/>
            <person name="Land M."/>
            <person name="Hauser L."/>
            <person name="Kyrpides N."/>
            <person name="Ivanova N."/>
            <person name="Ovchinnikova G."/>
            <person name="Orwin P."/>
            <person name="Han J.-I.G."/>
            <person name="Woyke T."/>
        </authorList>
    </citation>
    <scope>NUCLEOTIDE SEQUENCE [LARGE SCALE GENOMIC DNA]</scope>
    <source>
        <strain evidence="3">EPS</strain>
    </source>
</reference>
<proteinExistence type="predicted"/>
<gene>
    <name evidence="2" type="ordered locus">Varpa_5546</name>
</gene>
<feature type="region of interest" description="Disordered" evidence="1">
    <location>
        <begin position="1"/>
        <end position="35"/>
    </location>
</feature>
<evidence type="ECO:0000313" key="3">
    <source>
        <dbReference type="Proteomes" id="UP000008917"/>
    </source>
</evidence>
<dbReference type="AlphaFoldDB" id="E6VAF7"/>
<feature type="compositionally biased region" description="Polar residues" evidence="1">
    <location>
        <begin position="211"/>
        <end position="230"/>
    </location>
</feature>
<evidence type="ECO:0000256" key="1">
    <source>
        <dbReference type="SAM" id="MobiDB-lite"/>
    </source>
</evidence>
<feature type="compositionally biased region" description="Low complexity" evidence="1">
    <location>
        <begin position="165"/>
        <end position="188"/>
    </location>
</feature>
<dbReference type="HOGENOM" id="CLU_1011733_0_0_4"/>
<reference evidence="2 3" key="2">
    <citation type="journal article" date="2013" name="Genome Announc.">
        <title>Genome of the Root-Associated Plant Growth-Promoting Bacterium Variovorax paradoxus Strain EPS.</title>
        <authorList>
            <person name="Han J.I."/>
            <person name="Spain J.C."/>
            <person name="Leadbetter J.R."/>
            <person name="Ovchinnikova G."/>
            <person name="Goodwin L.A."/>
            <person name="Han C.S."/>
            <person name="Woyke T."/>
            <person name="Davenport K.W."/>
            <person name="Orwin P.M."/>
        </authorList>
    </citation>
    <scope>NUCLEOTIDE SEQUENCE [LARGE SCALE GENOMIC DNA]</scope>
    <source>
        <strain evidence="2 3">EPS</strain>
    </source>
</reference>
<name>E6VAF7_VARPE</name>
<dbReference type="STRING" id="595537.Varpa_5546"/>
<dbReference type="EMBL" id="CP002417">
    <property type="protein sequence ID" value="ADU39701.1"/>
    <property type="molecule type" value="Genomic_DNA"/>
</dbReference>
<feature type="compositionally biased region" description="Low complexity" evidence="1">
    <location>
        <begin position="136"/>
        <end position="145"/>
    </location>
</feature>
<feature type="region of interest" description="Disordered" evidence="1">
    <location>
        <begin position="91"/>
        <end position="275"/>
    </location>
</feature>
<feature type="compositionally biased region" description="Low complexity" evidence="1">
    <location>
        <begin position="91"/>
        <end position="100"/>
    </location>
</feature>
<organism evidence="2 3">
    <name type="scientific">Variovorax paradoxus (strain EPS)</name>
    <dbReference type="NCBI Taxonomy" id="595537"/>
    <lineage>
        <taxon>Bacteria</taxon>
        <taxon>Pseudomonadati</taxon>
        <taxon>Pseudomonadota</taxon>
        <taxon>Betaproteobacteria</taxon>
        <taxon>Burkholderiales</taxon>
        <taxon>Comamonadaceae</taxon>
        <taxon>Variovorax</taxon>
    </lineage>
</organism>
<dbReference type="KEGG" id="vpe:Varpa_5546"/>
<sequence length="275" mass="27851">MMGAPDDNKGRPSLLGSSTSAADASSATAPNAESTRVLAQLGGRESGEKSFFKRPSVWASLALLIGVAGATTYQLQSKRTDASVNVATATPVKPAPAAEASPVARPAPETPAPASTTTPAAAPEPTTARIVEGDTSSHSQHQQQSTPFAAIGAQPMVVPPSGKSARAAATTNPPRAEKTTMTAAAAKKPTQVASSKQPVRAADGKPVKTAANASKTPKRANNNAAQTASRPSKPDPDTDLLTALLRRSKAPDPAPQPSALAEVAADCKSGQRCKP</sequence>
<accession>E6VAF7</accession>
<feature type="compositionally biased region" description="Basic and acidic residues" evidence="1">
    <location>
        <begin position="1"/>
        <end position="10"/>
    </location>
</feature>
<dbReference type="Proteomes" id="UP000008917">
    <property type="component" value="Chromosome"/>
</dbReference>
<protein>
    <submittedName>
        <fullName evidence="2">Uncharacterized protein</fullName>
    </submittedName>
</protein>
<feature type="compositionally biased region" description="Low complexity" evidence="1">
    <location>
        <begin position="112"/>
        <end position="128"/>
    </location>
</feature>
<feature type="compositionally biased region" description="Low complexity" evidence="1">
    <location>
        <begin position="17"/>
        <end position="29"/>
    </location>
</feature>